<keyword evidence="1" id="KW-0812">Transmembrane</keyword>
<accession>A0ABN8Z9N1</accession>
<dbReference type="Proteomes" id="UP001176941">
    <property type="component" value="Chromosome 3"/>
</dbReference>
<evidence type="ECO:0000313" key="3">
    <source>
        <dbReference type="EMBL" id="CAI9170612.1"/>
    </source>
</evidence>
<evidence type="ECO:0000256" key="2">
    <source>
        <dbReference type="SAM" id="SignalP"/>
    </source>
</evidence>
<proteinExistence type="predicted"/>
<evidence type="ECO:0008006" key="5">
    <source>
        <dbReference type="Google" id="ProtNLM"/>
    </source>
</evidence>
<protein>
    <recommendedName>
        <fullName evidence="5">Secreted protein</fullName>
    </recommendedName>
</protein>
<evidence type="ECO:0000256" key="1">
    <source>
        <dbReference type="SAM" id="Phobius"/>
    </source>
</evidence>
<keyword evidence="1" id="KW-0472">Membrane</keyword>
<keyword evidence="1" id="KW-1133">Transmembrane helix</keyword>
<feature type="chain" id="PRO_5045867562" description="Secreted protein" evidence="2">
    <location>
        <begin position="22"/>
        <end position="103"/>
    </location>
</feature>
<keyword evidence="4" id="KW-1185">Reference proteome</keyword>
<feature type="signal peptide" evidence="2">
    <location>
        <begin position="1"/>
        <end position="21"/>
    </location>
</feature>
<organism evidence="3 4">
    <name type="scientific">Rangifer tarandus platyrhynchus</name>
    <name type="common">Svalbard reindeer</name>
    <dbReference type="NCBI Taxonomy" id="3082113"/>
    <lineage>
        <taxon>Eukaryota</taxon>
        <taxon>Metazoa</taxon>
        <taxon>Chordata</taxon>
        <taxon>Craniata</taxon>
        <taxon>Vertebrata</taxon>
        <taxon>Euteleostomi</taxon>
        <taxon>Mammalia</taxon>
        <taxon>Eutheria</taxon>
        <taxon>Laurasiatheria</taxon>
        <taxon>Artiodactyla</taxon>
        <taxon>Ruminantia</taxon>
        <taxon>Pecora</taxon>
        <taxon>Cervidae</taxon>
        <taxon>Odocoileinae</taxon>
        <taxon>Rangifer</taxon>
    </lineage>
</organism>
<feature type="transmembrane region" description="Helical" evidence="1">
    <location>
        <begin position="31"/>
        <end position="51"/>
    </location>
</feature>
<sequence>MEICFPILFFFFFFGISTVPGDDFGLVPRSLFLGFVGFLKNCLSLWFGEWVGSKIRFLVKRTEELSYSCEHVLFSYLVIENWGITFNHFMCVSKEHGLFLDCQ</sequence>
<name>A0ABN8Z9N1_RANTA</name>
<evidence type="ECO:0000313" key="4">
    <source>
        <dbReference type="Proteomes" id="UP001176941"/>
    </source>
</evidence>
<dbReference type="EMBL" id="OX459939">
    <property type="protein sequence ID" value="CAI9170612.1"/>
    <property type="molecule type" value="Genomic_DNA"/>
</dbReference>
<gene>
    <name evidence="3" type="ORF">MRATA1EN1_LOCUS19574</name>
</gene>
<reference evidence="3" key="1">
    <citation type="submission" date="2023-04" db="EMBL/GenBank/DDBJ databases">
        <authorList>
            <consortium name="ELIXIR-Norway"/>
        </authorList>
    </citation>
    <scope>NUCLEOTIDE SEQUENCE [LARGE SCALE GENOMIC DNA]</scope>
</reference>
<keyword evidence="2" id="KW-0732">Signal</keyword>